<dbReference type="InterPro" id="IPR014752">
    <property type="entry name" value="Arrestin-like_C"/>
</dbReference>
<accession>A0A427AVK9</accession>
<evidence type="ECO:0000256" key="2">
    <source>
        <dbReference type="SAM" id="Phobius"/>
    </source>
</evidence>
<feature type="transmembrane region" description="Helical" evidence="2">
    <location>
        <begin position="53"/>
        <end position="71"/>
    </location>
</feature>
<keyword evidence="2" id="KW-1133">Transmembrane helix</keyword>
<dbReference type="AlphaFoldDB" id="A0A427AVK9"/>
<dbReference type="GO" id="GO:0006886">
    <property type="term" value="P:intracellular protein transport"/>
    <property type="evidence" value="ECO:0007669"/>
    <property type="project" value="InterPro"/>
</dbReference>
<reference evidence="3 4" key="1">
    <citation type="journal article" date="2014" name="Agronomy (Basel)">
        <title>A Draft Genome Sequence for Ensete ventricosum, the Drought-Tolerant Tree Against Hunger.</title>
        <authorList>
            <person name="Harrison J."/>
            <person name="Moore K.A."/>
            <person name="Paszkiewicz K."/>
            <person name="Jones T."/>
            <person name="Grant M."/>
            <person name="Ambacheew D."/>
            <person name="Muzemil S."/>
            <person name="Studholme D.J."/>
        </authorList>
    </citation>
    <scope>NUCLEOTIDE SEQUENCE [LARGE SCALE GENOMIC DNA]</scope>
</reference>
<keyword evidence="2" id="KW-0812">Transmembrane</keyword>
<comment type="similarity">
    <text evidence="1">Belongs to the VPS26 family.</text>
</comment>
<organism evidence="3 4">
    <name type="scientific">Ensete ventricosum</name>
    <name type="common">Abyssinian banana</name>
    <name type="synonym">Musa ensete</name>
    <dbReference type="NCBI Taxonomy" id="4639"/>
    <lineage>
        <taxon>Eukaryota</taxon>
        <taxon>Viridiplantae</taxon>
        <taxon>Streptophyta</taxon>
        <taxon>Embryophyta</taxon>
        <taxon>Tracheophyta</taxon>
        <taxon>Spermatophyta</taxon>
        <taxon>Magnoliopsida</taxon>
        <taxon>Liliopsida</taxon>
        <taxon>Zingiberales</taxon>
        <taxon>Musaceae</taxon>
        <taxon>Ensete</taxon>
    </lineage>
</organism>
<proteinExistence type="inferred from homology"/>
<evidence type="ECO:0000313" key="4">
    <source>
        <dbReference type="Proteomes" id="UP000287651"/>
    </source>
</evidence>
<feature type="transmembrane region" description="Helical" evidence="2">
    <location>
        <begin position="86"/>
        <end position="109"/>
    </location>
</feature>
<dbReference type="EMBL" id="AMZH03001216">
    <property type="protein sequence ID" value="RRT80157.1"/>
    <property type="molecule type" value="Genomic_DNA"/>
</dbReference>
<name>A0A427AVK9_ENSVE</name>
<sequence length="210" mass="24478">MPRPGMIGVTEELDCSSAHICLREPDKSEDKTESIISLLGDLRRSIPFKKHASCWYLGLIIKLLLFCPELYFDKGNFYDFTSLGEWYTLAFALECNYTLTLLCATLLLFQQSTTALRWKLELKIACTLSSSIVKAIAYFLQWFCSIFVDLTGESIPVRLFLSPYELTPTYRNINNKFSVKYYLNLVLMDEEDRRYFKQQEITIYRLLETS</sequence>
<protein>
    <submittedName>
        <fullName evidence="3">Uncharacterized protein</fullName>
    </submittedName>
</protein>
<dbReference type="InterPro" id="IPR028934">
    <property type="entry name" value="Vps26-related"/>
</dbReference>
<dbReference type="Pfam" id="PF03643">
    <property type="entry name" value="Vps26"/>
    <property type="match status" value="1"/>
</dbReference>
<dbReference type="Proteomes" id="UP000287651">
    <property type="component" value="Unassembled WGS sequence"/>
</dbReference>
<dbReference type="PANTHER" id="PTHR12233">
    <property type="entry name" value="VACUOLAR PROTEIN SORTING 26 RELATED"/>
    <property type="match status" value="1"/>
</dbReference>
<dbReference type="Gene3D" id="2.60.40.640">
    <property type="match status" value="1"/>
</dbReference>
<keyword evidence="2" id="KW-0472">Membrane</keyword>
<comment type="caution">
    <text evidence="3">The sequence shown here is derived from an EMBL/GenBank/DDBJ whole genome shotgun (WGS) entry which is preliminary data.</text>
</comment>
<evidence type="ECO:0000256" key="1">
    <source>
        <dbReference type="ARBA" id="ARBA00009100"/>
    </source>
</evidence>
<gene>
    <name evidence="3" type="ORF">B296_00024290</name>
</gene>
<evidence type="ECO:0000313" key="3">
    <source>
        <dbReference type="EMBL" id="RRT80157.1"/>
    </source>
</evidence>